<dbReference type="PANTHER" id="PTHR47375">
    <property type="entry name" value="GB|AAF34833.1"/>
    <property type="match status" value="1"/>
</dbReference>
<gene>
    <name evidence="1" type="ORF">V6N11_052291</name>
</gene>
<reference evidence="1 2" key="1">
    <citation type="journal article" date="2024" name="G3 (Bethesda)">
        <title>Genome assembly of Hibiscus sabdariffa L. provides insights into metabolisms of medicinal natural products.</title>
        <authorList>
            <person name="Kim T."/>
        </authorList>
    </citation>
    <scope>NUCLEOTIDE SEQUENCE [LARGE SCALE GENOMIC DNA]</scope>
    <source>
        <strain evidence="1">TK-2024</strain>
        <tissue evidence="1">Old leaves</tissue>
    </source>
</reference>
<dbReference type="Proteomes" id="UP001396334">
    <property type="component" value="Unassembled WGS sequence"/>
</dbReference>
<organism evidence="1 2">
    <name type="scientific">Hibiscus sabdariffa</name>
    <name type="common">roselle</name>
    <dbReference type="NCBI Taxonomy" id="183260"/>
    <lineage>
        <taxon>Eukaryota</taxon>
        <taxon>Viridiplantae</taxon>
        <taxon>Streptophyta</taxon>
        <taxon>Embryophyta</taxon>
        <taxon>Tracheophyta</taxon>
        <taxon>Spermatophyta</taxon>
        <taxon>Magnoliopsida</taxon>
        <taxon>eudicotyledons</taxon>
        <taxon>Gunneridae</taxon>
        <taxon>Pentapetalae</taxon>
        <taxon>rosids</taxon>
        <taxon>malvids</taxon>
        <taxon>Malvales</taxon>
        <taxon>Malvaceae</taxon>
        <taxon>Malvoideae</taxon>
        <taxon>Hibiscus</taxon>
    </lineage>
</organism>
<proteinExistence type="predicted"/>
<sequence length="78" mass="9075">MFLLPRSSETTRMKDMMVEHENDIKWSNGLSFFSALTRQTKDIKWSNGDEAFKSYSNHQAPDTAANSANFIWPRDQVF</sequence>
<dbReference type="PANTHER" id="PTHR47375:SF1">
    <property type="entry name" value="GB|AAF34833.1"/>
    <property type="match status" value="1"/>
</dbReference>
<evidence type="ECO:0000313" key="2">
    <source>
        <dbReference type="Proteomes" id="UP001396334"/>
    </source>
</evidence>
<protein>
    <submittedName>
        <fullName evidence="1">Uncharacterized protein</fullName>
    </submittedName>
</protein>
<comment type="caution">
    <text evidence="1">The sequence shown here is derived from an EMBL/GenBank/DDBJ whole genome shotgun (WGS) entry which is preliminary data.</text>
</comment>
<dbReference type="EMBL" id="JBBPBN010000001">
    <property type="protein sequence ID" value="KAK9046403.1"/>
    <property type="molecule type" value="Genomic_DNA"/>
</dbReference>
<name>A0ABR2UA56_9ROSI</name>
<accession>A0ABR2UA56</accession>
<evidence type="ECO:0000313" key="1">
    <source>
        <dbReference type="EMBL" id="KAK9046403.1"/>
    </source>
</evidence>
<keyword evidence="2" id="KW-1185">Reference proteome</keyword>
<dbReference type="InterPro" id="IPR044170">
    <property type="entry name" value="RSS3-like"/>
</dbReference>